<reference evidence="2 3" key="1">
    <citation type="submission" date="2008-03" db="EMBL/GenBank/DDBJ databases">
        <title>Complete sequence of chromosome of Methylobacterium radiotolerans JCM 2831.</title>
        <authorList>
            <consortium name="US DOE Joint Genome Institute"/>
            <person name="Copeland A."/>
            <person name="Lucas S."/>
            <person name="Lapidus A."/>
            <person name="Glavina del Rio T."/>
            <person name="Dalin E."/>
            <person name="Tice H."/>
            <person name="Bruce D."/>
            <person name="Goodwin L."/>
            <person name="Pitluck S."/>
            <person name="Kiss H."/>
            <person name="Brettin T."/>
            <person name="Detter J.C."/>
            <person name="Han C."/>
            <person name="Kuske C.R."/>
            <person name="Schmutz J."/>
            <person name="Larimer F."/>
            <person name="Land M."/>
            <person name="Hauser L."/>
            <person name="Kyrpides N."/>
            <person name="Mikhailova N."/>
            <person name="Marx C.J."/>
            <person name="Richardson P."/>
        </authorList>
    </citation>
    <scope>NUCLEOTIDE SEQUENCE [LARGE SCALE GENOMIC DNA]</scope>
    <source>
        <strain evidence="3">ATCC 27329 / DSM 1819 / JCM 2831 / NBRC 15690 / NCIMB 10815 / 0-1</strain>
    </source>
</reference>
<dbReference type="EMBL" id="CP001001">
    <property type="protein sequence ID" value="ACB23217.1"/>
    <property type="molecule type" value="Genomic_DNA"/>
</dbReference>
<dbReference type="PANTHER" id="PTHR43179">
    <property type="entry name" value="RHAMNOSYLTRANSFERASE WBBL"/>
    <property type="match status" value="1"/>
</dbReference>
<dbReference type="Pfam" id="PF13692">
    <property type="entry name" value="Glyco_trans_1_4"/>
    <property type="match status" value="1"/>
</dbReference>
<dbReference type="RefSeq" id="WP_012318206.1">
    <property type="nucleotide sequence ID" value="NC_010505.1"/>
</dbReference>
<accession>B1M2S6</accession>
<dbReference type="GO" id="GO:0016740">
    <property type="term" value="F:transferase activity"/>
    <property type="evidence" value="ECO:0007669"/>
    <property type="project" value="UniProtKB-KW"/>
</dbReference>
<dbReference type="CDD" id="cd03801">
    <property type="entry name" value="GT4_PimA-like"/>
    <property type="match status" value="1"/>
</dbReference>
<name>B1M2S6_METRJ</name>
<dbReference type="HOGENOM" id="CLU_006539_2_0_5"/>
<dbReference type="InterPro" id="IPR029044">
    <property type="entry name" value="Nucleotide-diphossugar_trans"/>
</dbReference>
<dbReference type="GeneID" id="31780859"/>
<dbReference type="Gene3D" id="3.40.50.2000">
    <property type="entry name" value="Glycogen Phosphorylase B"/>
    <property type="match status" value="1"/>
</dbReference>
<dbReference type="AlphaFoldDB" id="B1M2S6"/>
<dbReference type="eggNOG" id="COG1216">
    <property type="taxonomic scope" value="Bacteria"/>
</dbReference>
<proteinExistence type="predicted"/>
<evidence type="ECO:0000259" key="1">
    <source>
        <dbReference type="Pfam" id="PF00535"/>
    </source>
</evidence>
<evidence type="ECO:0000313" key="2">
    <source>
        <dbReference type="EMBL" id="ACB23217.1"/>
    </source>
</evidence>
<protein>
    <submittedName>
        <fullName evidence="2">Glycosyl transferase family 2</fullName>
    </submittedName>
</protein>
<dbReference type="InterPro" id="IPR001173">
    <property type="entry name" value="Glyco_trans_2-like"/>
</dbReference>
<dbReference type="PANTHER" id="PTHR43179:SF7">
    <property type="entry name" value="RHAMNOSYLTRANSFERASE WBBL"/>
    <property type="match status" value="1"/>
</dbReference>
<dbReference type="eggNOG" id="COG0438">
    <property type="taxonomic scope" value="Bacteria"/>
</dbReference>
<sequence>METLQTVDPHYGRLSAVVDARLIKDGLLRNHIRISFDRPANPVVSIIIVSFNAPDLLILTLYRLASHYKLAGAVFEVIIVDNASGDETKTVLNILDGVEIIHCETNIGFGPACNLGAKSANGRYLLFLNPDVELIPGAIGALIEPFSDDTVGIVGARLVFPGGYLQECGAFFQDDSQLTHPYGRGNKNPFTAEGAFRRDVGYVSGAVMAVDRTLFNSLGGFDDLFAPAYFEDTDLCVRCHQSGRRVVYQPKATAIHFENATSPSRQDVDSLIDRNRQRFLDRHRSWLFQRHEAPPRFADRTYDSWALKVLFIDDAVPHLDLGAGMPRSNLIVTLMAQLGYQVTIYPVYRSDVDMVDRYRDLPDTIEILDSGGEAGLSALLDGRCNHYDVVWVSRPHNINLLCELIQSRDIGLRVLARRRVIFDSEALFCVRDFLESTLKRGVGFGATFGRNAAAEIRNFSQADHVICVSESEARLLKNFGLSNVSVLGHAFEPPPRDVPNFGDRDGFAFIGSLSETSSPNTDSLLWFFETIWPHIRSQAGDVKFRVIGEVSSEVSKMLSYPGVSFEGRVMDPAPLYDQSRVFVAPTRFAAGVPHKVHGAIAQGLPCIVTPILAEQVGWPDGSGFRCHDWRTPDDFASGLLRLYSDESIWRAVQKKGFEYIAQDCSLSIFRTTLRCLCEPSVVA</sequence>
<dbReference type="SUPFAM" id="SSF53448">
    <property type="entry name" value="Nucleotide-diphospho-sugar transferases"/>
    <property type="match status" value="1"/>
</dbReference>
<keyword evidence="2" id="KW-0808">Transferase</keyword>
<dbReference type="Gene3D" id="3.90.550.10">
    <property type="entry name" value="Spore Coat Polysaccharide Biosynthesis Protein SpsA, Chain A"/>
    <property type="match status" value="1"/>
</dbReference>
<dbReference type="Pfam" id="PF00535">
    <property type="entry name" value="Glycos_transf_2"/>
    <property type="match status" value="1"/>
</dbReference>
<dbReference type="Proteomes" id="UP000006589">
    <property type="component" value="Chromosome"/>
</dbReference>
<feature type="domain" description="Glycosyltransferase 2-like" evidence="1">
    <location>
        <begin position="45"/>
        <end position="162"/>
    </location>
</feature>
<dbReference type="OrthoDB" id="9783791at2"/>
<dbReference type="SUPFAM" id="SSF53756">
    <property type="entry name" value="UDP-Glycosyltransferase/glycogen phosphorylase"/>
    <property type="match status" value="1"/>
</dbReference>
<dbReference type="CDD" id="cd04186">
    <property type="entry name" value="GT_2_like_c"/>
    <property type="match status" value="1"/>
</dbReference>
<organism evidence="2 3">
    <name type="scientific">Methylobacterium radiotolerans (strain ATCC 27329 / DSM 1819 / JCM 2831 / NBRC 15690 / NCIMB 10815 / 0-1)</name>
    <dbReference type="NCBI Taxonomy" id="426355"/>
    <lineage>
        <taxon>Bacteria</taxon>
        <taxon>Pseudomonadati</taxon>
        <taxon>Pseudomonadota</taxon>
        <taxon>Alphaproteobacteria</taxon>
        <taxon>Hyphomicrobiales</taxon>
        <taxon>Methylobacteriaceae</taxon>
        <taxon>Methylobacterium</taxon>
    </lineage>
</organism>
<dbReference type="CAZy" id="GT2">
    <property type="family name" value="Glycosyltransferase Family 2"/>
</dbReference>
<gene>
    <name evidence="2" type="ordered locus">Mrad2831_1213</name>
</gene>
<dbReference type="KEGG" id="mrd:Mrad2831_1213"/>
<evidence type="ECO:0000313" key="3">
    <source>
        <dbReference type="Proteomes" id="UP000006589"/>
    </source>
</evidence>
<dbReference type="CAZy" id="GT4">
    <property type="family name" value="Glycosyltransferase Family 4"/>
</dbReference>
<dbReference type="STRING" id="426355.Mrad2831_1213"/>